<dbReference type="EMBL" id="CP144696">
    <property type="protein sequence ID" value="WVZ12977.1"/>
    <property type="molecule type" value="Genomic_DNA"/>
</dbReference>
<proteinExistence type="predicted"/>
<dbReference type="InterPro" id="IPR057854">
    <property type="entry name" value="TPR_WDR11"/>
</dbReference>
<dbReference type="InterPro" id="IPR039694">
    <property type="entry name" value="WDR11"/>
</dbReference>
<reference evidence="2 3" key="1">
    <citation type="journal article" date="2023" name="Life. Sci Alliance">
        <title>Evolutionary insights into 3D genome organization and epigenetic landscape of Vigna mungo.</title>
        <authorList>
            <person name="Junaid A."/>
            <person name="Singh B."/>
            <person name="Bhatia S."/>
        </authorList>
    </citation>
    <scope>NUCLEOTIDE SEQUENCE [LARGE SCALE GENOMIC DNA]</scope>
    <source>
        <strain evidence="2">Urdbean</strain>
    </source>
</reference>
<organism evidence="2 3">
    <name type="scientific">Vigna mungo</name>
    <name type="common">Black gram</name>
    <name type="synonym">Phaseolus mungo</name>
    <dbReference type="NCBI Taxonomy" id="3915"/>
    <lineage>
        <taxon>Eukaryota</taxon>
        <taxon>Viridiplantae</taxon>
        <taxon>Streptophyta</taxon>
        <taxon>Embryophyta</taxon>
        <taxon>Tracheophyta</taxon>
        <taxon>Spermatophyta</taxon>
        <taxon>Magnoliopsida</taxon>
        <taxon>eudicotyledons</taxon>
        <taxon>Gunneridae</taxon>
        <taxon>Pentapetalae</taxon>
        <taxon>rosids</taxon>
        <taxon>fabids</taxon>
        <taxon>Fabales</taxon>
        <taxon>Fabaceae</taxon>
        <taxon>Papilionoideae</taxon>
        <taxon>50 kb inversion clade</taxon>
        <taxon>NPAAA clade</taxon>
        <taxon>indigoferoid/millettioid clade</taxon>
        <taxon>Phaseoleae</taxon>
        <taxon>Vigna</taxon>
    </lineage>
</organism>
<sequence length="128" mass="14646">MLVMRHLYYLGYHQKENRQKKQGEMYWLVALILYVAAGALQEALAALREVQLPDTAVMFILACRETHAEIVSNLGIPDEESSSSVQDDLLNLRALDPKNEDVIAVDEYFGQYQRKLVHLCMDSQPFSD</sequence>
<evidence type="ECO:0000259" key="1">
    <source>
        <dbReference type="Pfam" id="PF23753"/>
    </source>
</evidence>
<protein>
    <recommendedName>
        <fullName evidence="1">WDR11 TPR domain-containing protein</fullName>
    </recommendedName>
</protein>
<dbReference type="Proteomes" id="UP001374535">
    <property type="component" value="Chromosome 5"/>
</dbReference>
<gene>
    <name evidence="2" type="ORF">V8G54_017507</name>
</gene>
<dbReference type="PANTHER" id="PTHR14593">
    <property type="entry name" value="WD REPEAT-CONTAINING PROTEIN 11"/>
    <property type="match status" value="1"/>
</dbReference>
<keyword evidence="3" id="KW-1185">Reference proteome</keyword>
<accession>A0AAQ3S0C0</accession>
<dbReference type="Pfam" id="PF23753">
    <property type="entry name" value="TPR_WDR11"/>
    <property type="match status" value="1"/>
</dbReference>
<dbReference type="PANTHER" id="PTHR14593:SF5">
    <property type="entry name" value="WD REPEAT-CONTAINING PROTEIN 11"/>
    <property type="match status" value="1"/>
</dbReference>
<dbReference type="GO" id="GO:0005737">
    <property type="term" value="C:cytoplasm"/>
    <property type="evidence" value="ECO:0007669"/>
    <property type="project" value="TreeGrafter"/>
</dbReference>
<evidence type="ECO:0000313" key="2">
    <source>
        <dbReference type="EMBL" id="WVZ12977.1"/>
    </source>
</evidence>
<dbReference type="AlphaFoldDB" id="A0AAQ3S0C0"/>
<evidence type="ECO:0000313" key="3">
    <source>
        <dbReference type="Proteomes" id="UP001374535"/>
    </source>
</evidence>
<name>A0AAQ3S0C0_VIGMU</name>
<feature type="domain" description="WDR11 TPR" evidence="1">
    <location>
        <begin position="29"/>
        <end position="120"/>
    </location>
</feature>